<dbReference type="InterPro" id="IPR036388">
    <property type="entry name" value="WH-like_DNA-bd_sf"/>
</dbReference>
<dbReference type="Gene3D" id="1.20.5.4130">
    <property type="match status" value="1"/>
</dbReference>
<comment type="similarity">
    <text evidence="1">Belongs to the disease resistance NB-LRR family.</text>
</comment>
<evidence type="ECO:0000259" key="7">
    <source>
        <dbReference type="Pfam" id="PF18052"/>
    </source>
</evidence>
<dbReference type="ExpressionAtlas" id="A0A1D6GMF6">
    <property type="expression patterns" value="baseline and differential"/>
</dbReference>
<dbReference type="SUPFAM" id="SSF52540">
    <property type="entry name" value="P-loop containing nucleoside triphosphate hydrolases"/>
    <property type="match status" value="1"/>
</dbReference>
<evidence type="ECO:0000313" key="10">
    <source>
        <dbReference type="EMBL" id="AQK64465.1"/>
    </source>
</evidence>
<dbReference type="OMA" id="TTDEWKQ"/>
<reference evidence="10" key="1">
    <citation type="submission" date="2015-12" db="EMBL/GenBank/DDBJ databases">
        <title>Update maize B73 reference genome by single molecule sequencing technologies.</title>
        <authorList>
            <consortium name="Maize Genome Sequencing Project"/>
            <person name="Ware D."/>
        </authorList>
    </citation>
    <scope>NUCLEOTIDE SEQUENCE</scope>
    <source>
        <tissue evidence="10">Seedling</tissue>
    </source>
</reference>
<dbReference type="InterPro" id="IPR056789">
    <property type="entry name" value="LRR_R13L1-DRL21"/>
</dbReference>
<dbReference type="InterPro" id="IPR027417">
    <property type="entry name" value="P-loop_NTPase"/>
</dbReference>
<dbReference type="GO" id="GO:0006952">
    <property type="term" value="P:defense response"/>
    <property type="evidence" value="ECO:0007669"/>
    <property type="project" value="UniProtKB-KW"/>
</dbReference>
<evidence type="ECO:0000259" key="8">
    <source>
        <dbReference type="Pfam" id="PF23559"/>
    </source>
</evidence>
<evidence type="ECO:0000256" key="5">
    <source>
        <dbReference type="ARBA" id="ARBA00022821"/>
    </source>
</evidence>
<name>A0A1D6GMF6_MAIZE</name>
<dbReference type="Gene3D" id="3.40.50.300">
    <property type="entry name" value="P-loop containing nucleotide triphosphate hydrolases"/>
    <property type="match status" value="1"/>
</dbReference>
<dbReference type="GO" id="GO:0051707">
    <property type="term" value="P:response to other organism"/>
    <property type="evidence" value="ECO:0007669"/>
    <property type="project" value="UniProtKB-ARBA"/>
</dbReference>
<dbReference type="InterPro" id="IPR032675">
    <property type="entry name" value="LRR_dom_sf"/>
</dbReference>
<accession>A0A1D6GMF6</accession>
<dbReference type="InterPro" id="IPR002182">
    <property type="entry name" value="NB-ARC"/>
</dbReference>
<dbReference type="InParanoid" id="A0A1D6GMF6"/>
<dbReference type="SMR" id="A0A1D6GMF6"/>
<dbReference type="InterPro" id="IPR058922">
    <property type="entry name" value="WHD_DRP"/>
</dbReference>
<dbReference type="AlphaFoldDB" id="A0A1D6GMF6"/>
<protein>
    <submittedName>
        <fullName evidence="10">Putative disease resistance RPP13-like protein 1</fullName>
    </submittedName>
</protein>
<feature type="domain" description="Disease resistance protein winged helix" evidence="8">
    <location>
        <begin position="437"/>
        <end position="505"/>
    </location>
</feature>
<dbReference type="GO" id="GO:0043531">
    <property type="term" value="F:ADP binding"/>
    <property type="evidence" value="ECO:0007669"/>
    <property type="project" value="InterPro"/>
</dbReference>
<dbReference type="PANTHER" id="PTHR23155:SF1241">
    <property type="entry name" value="DISEASE RESISTANCE RPP13-LIKE PROTEIN 1-RELATED"/>
    <property type="match status" value="1"/>
</dbReference>
<gene>
    <name evidence="10" type="ORF">ZEAMMB73_Zm00001d013822</name>
</gene>
<evidence type="ECO:0000256" key="3">
    <source>
        <dbReference type="ARBA" id="ARBA00022737"/>
    </source>
</evidence>
<evidence type="ECO:0000259" key="6">
    <source>
        <dbReference type="Pfam" id="PF00931"/>
    </source>
</evidence>
<feature type="domain" description="NB-ARC" evidence="6">
    <location>
        <begin position="218"/>
        <end position="358"/>
    </location>
</feature>
<feature type="domain" description="R13L1/DRL21-like LRR repeat region" evidence="9">
    <location>
        <begin position="587"/>
        <end position="704"/>
    </location>
</feature>
<dbReference type="InterPro" id="IPR044974">
    <property type="entry name" value="Disease_R_plants"/>
</dbReference>
<dbReference type="Gene3D" id="1.10.8.430">
    <property type="entry name" value="Helical domain of apoptotic protease-activating factors"/>
    <property type="match status" value="1"/>
</dbReference>
<evidence type="ECO:0000256" key="4">
    <source>
        <dbReference type="ARBA" id="ARBA00022741"/>
    </source>
</evidence>
<keyword evidence="4" id="KW-0547">Nucleotide-binding</keyword>
<keyword evidence="3" id="KW-0677">Repeat</keyword>
<dbReference type="Gene3D" id="1.10.10.10">
    <property type="entry name" value="Winged helix-like DNA-binding domain superfamily/Winged helix DNA-binding domain"/>
    <property type="match status" value="1"/>
</dbReference>
<evidence type="ECO:0000256" key="1">
    <source>
        <dbReference type="ARBA" id="ARBA00008894"/>
    </source>
</evidence>
<keyword evidence="2" id="KW-0433">Leucine-rich repeat</keyword>
<proteinExistence type="inferred from homology"/>
<dbReference type="InterPro" id="IPR042197">
    <property type="entry name" value="Apaf_helical"/>
</dbReference>
<dbReference type="Pfam" id="PF25019">
    <property type="entry name" value="LRR_R13L1-DRL21"/>
    <property type="match status" value="1"/>
</dbReference>
<evidence type="ECO:0000259" key="9">
    <source>
        <dbReference type="Pfam" id="PF25019"/>
    </source>
</evidence>
<dbReference type="Gene3D" id="3.80.10.10">
    <property type="entry name" value="Ribonuclease Inhibitor"/>
    <property type="match status" value="1"/>
</dbReference>
<dbReference type="PANTHER" id="PTHR23155">
    <property type="entry name" value="DISEASE RESISTANCE PROTEIN RP"/>
    <property type="match status" value="1"/>
</dbReference>
<dbReference type="Pfam" id="PF23559">
    <property type="entry name" value="WHD_DRP"/>
    <property type="match status" value="1"/>
</dbReference>
<dbReference type="PRINTS" id="PR00364">
    <property type="entry name" value="DISEASERSIST"/>
</dbReference>
<feature type="domain" description="Disease resistance N-terminal" evidence="7">
    <location>
        <begin position="14"/>
        <end position="100"/>
    </location>
</feature>
<keyword evidence="5" id="KW-0611">Plant defense</keyword>
<dbReference type="Pfam" id="PF18052">
    <property type="entry name" value="Rx_N"/>
    <property type="match status" value="1"/>
</dbReference>
<evidence type="ECO:0000256" key="2">
    <source>
        <dbReference type="ARBA" id="ARBA00022614"/>
    </source>
</evidence>
<dbReference type="SUPFAM" id="SSF52058">
    <property type="entry name" value="L domain-like"/>
    <property type="match status" value="1"/>
</dbReference>
<dbReference type="EMBL" id="CM000781">
    <property type="protein sequence ID" value="AQK64465.1"/>
    <property type="molecule type" value="Genomic_DNA"/>
</dbReference>
<dbReference type="Pfam" id="PF00931">
    <property type="entry name" value="NB-ARC"/>
    <property type="match status" value="1"/>
</dbReference>
<sequence>MDISSYLAIGGWFIQVIFDKYLSYQLRQWAADCGIEHELDRLRVALLRTQSVLHGAELVPALSYSSLPWMRELRDVMYDAEDLLDKLEYNRLHHEVEESSANESSSPISAFMLSRFHSQGVAASSLEPCWDRSARVKNKMVNLLERIEQVTSGVSEVLSLPRNIGSSNRNAMTSSIPYGRITGRDFEAQQLVTALISSQVENPVSVVSIVCWCRWHSNARITESFDVRMWICVTSLLDELRITKEMLESASSSRFRHGGIANFNRLQVALKARLASKRFLLALDDVWNSDNKTIAIEQENWQKLLAPLKDGAKGSKILLTTRSSIVAEMLQSSSIINLETLQVNDCWSLIKTYVFDETKHTIDSKLENIGRKIAETLSGLPLAAKVVAGHLKRNNSVDEWKQVLQRNAVWEEIMPILRTSYDNLPPQLKQCFAYCSIFPRNWEFEAEQLILLWLAQGFVHPDGCRRLEDIGKEYINDLCNKSFFTIQKKEFVSYYVMPPVIYELAKSVAAEECFRIGGDERTRIPSSVLNLSGCRLGKLPSRMNNLVNLRNLTAANQIISAITDIGRLKCLQRLPTFKVTREKTQSIVQLGYLLELQGSLQIRNLENVEAPIEAKEAMLCKKRQLSVLQLMWASDRDEHLKMLRQIGPEAYGSGSQMKPFQSLEELVLDDMPELNEWLWSDQTMRNLQNVVIKDCNKLKALPPVPPNLTEITN</sequence>
<organism evidence="10">
    <name type="scientific">Zea mays</name>
    <name type="common">Maize</name>
    <dbReference type="NCBI Taxonomy" id="4577"/>
    <lineage>
        <taxon>Eukaryota</taxon>
        <taxon>Viridiplantae</taxon>
        <taxon>Streptophyta</taxon>
        <taxon>Embryophyta</taxon>
        <taxon>Tracheophyta</taxon>
        <taxon>Spermatophyta</taxon>
        <taxon>Magnoliopsida</taxon>
        <taxon>Liliopsida</taxon>
        <taxon>Poales</taxon>
        <taxon>Poaceae</taxon>
        <taxon>PACMAD clade</taxon>
        <taxon>Panicoideae</taxon>
        <taxon>Andropogonodae</taxon>
        <taxon>Andropogoneae</taxon>
        <taxon>Tripsacinae</taxon>
        <taxon>Zea</taxon>
    </lineage>
</organism>
<dbReference type="InterPro" id="IPR041118">
    <property type="entry name" value="Rx_N"/>
</dbReference>